<accession>A0A2U1T8R6</accession>
<name>A0A2U1T8R6_9CORY</name>
<evidence type="ECO:0000313" key="3">
    <source>
        <dbReference type="EMBL" id="PWC02379.1"/>
    </source>
</evidence>
<feature type="domain" description="Thioredoxin-like fold" evidence="2">
    <location>
        <begin position="79"/>
        <end position="237"/>
    </location>
</feature>
<dbReference type="Gene3D" id="3.40.30.10">
    <property type="entry name" value="Glutaredoxin"/>
    <property type="match status" value="1"/>
</dbReference>
<keyword evidence="4" id="KW-1185">Reference proteome</keyword>
<reference evidence="4" key="1">
    <citation type="submission" date="2018-04" db="EMBL/GenBank/DDBJ databases">
        <authorList>
            <person name="Liu S."/>
            <person name="Wang Z."/>
            <person name="Li J."/>
        </authorList>
    </citation>
    <scope>NUCLEOTIDE SEQUENCE [LARGE SCALE GENOMIC DNA]</scope>
    <source>
        <strain evidence="4">2189</strain>
    </source>
</reference>
<gene>
    <name evidence="3" type="ORF">DF222_01685</name>
</gene>
<dbReference type="KEGG" id="cyz:C3B44_09585"/>
<keyword evidence="1" id="KW-0472">Membrane</keyword>
<dbReference type="Pfam" id="PF13462">
    <property type="entry name" value="Thioredoxin_4"/>
    <property type="match status" value="1"/>
</dbReference>
<dbReference type="InterPro" id="IPR036249">
    <property type="entry name" value="Thioredoxin-like_sf"/>
</dbReference>
<protein>
    <recommendedName>
        <fullName evidence="2">Thioredoxin-like fold domain-containing protein</fullName>
    </recommendedName>
</protein>
<evidence type="ECO:0000259" key="2">
    <source>
        <dbReference type="Pfam" id="PF13462"/>
    </source>
</evidence>
<comment type="caution">
    <text evidence="3">The sequence shown here is derived from an EMBL/GenBank/DDBJ whole genome shotgun (WGS) entry which is preliminary data.</text>
</comment>
<proteinExistence type="predicted"/>
<dbReference type="CDD" id="cd02972">
    <property type="entry name" value="DsbA_family"/>
    <property type="match status" value="1"/>
</dbReference>
<dbReference type="RefSeq" id="WP_108432174.1">
    <property type="nucleotide sequence ID" value="NZ_CP026947.1"/>
</dbReference>
<feature type="transmembrane region" description="Helical" evidence="1">
    <location>
        <begin position="20"/>
        <end position="40"/>
    </location>
</feature>
<dbReference type="AlphaFoldDB" id="A0A2U1T8R6"/>
<evidence type="ECO:0000256" key="1">
    <source>
        <dbReference type="SAM" id="Phobius"/>
    </source>
</evidence>
<dbReference type="SUPFAM" id="SSF52833">
    <property type="entry name" value="Thioredoxin-like"/>
    <property type="match status" value="1"/>
</dbReference>
<organism evidence="3 4">
    <name type="scientific">Corynebacterium yudongzhengii</name>
    <dbReference type="NCBI Taxonomy" id="2080740"/>
    <lineage>
        <taxon>Bacteria</taxon>
        <taxon>Bacillati</taxon>
        <taxon>Actinomycetota</taxon>
        <taxon>Actinomycetes</taxon>
        <taxon>Mycobacteriales</taxon>
        <taxon>Corynebacteriaceae</taxon>
        <taxon>Corynebacterium</taxon>
    </lineage>
</organism>
<dbReference type="OrthoDB" id="117402at2"/>
<keyword evidence="1" id="KW-0812">Transmembrane</keyword>
<dbReference type="EMBL" id="QEEZ01000003">
    <property type="protein sequence ID" value="PWC02379.1"/>
    <property type="molecule type" value="Genomic_DNA"/>
</dbReference>
<dbReference type="Proteomes" id="UP000244989">
    <property type="component" value="Unassembled WGS sequence"/>
</dbReference>
<evidence type="ECO:0000313" key="4">
    <source>
        <dbReference type="Proteomes" id="UP000244989"/>
    </source>
</evidence>
<dbReference type="InterPro" id="IPR012336">
    <property type="entry name" value="Thioredoxin-like_fold"/>
</dbReference>
<keyword evidence="1" id="KW-1133">Transmembrane helix</keyword>
<sequence length="243" mass="26216">MSSSKSRSVSDPTSKGSSSFLWVIVAVLAVAAVVIGLVVWQSQGQAASELAERENTEVSAEMNYEGNTITLAAPDANDPEQVDLFEDFSCGYCAQLAQNTDQQMLEEIENGNLAVTIHPMNFMDNGNEGHSTSAAAATLALADKGETEAYWNLREILFEDQQDIFNQWDDDDFANAAEAVGASSEAVDAIRDGEYKDRANEVGKSNAETMQDAVGEVSTPRVMQDGEDVSVTDINSWIDEVLA</sequence>